<dbReference type="Proteomes" id="UP000186817">
    <property type="component" value="Unassembled WGS sequence"/>
</dbReference>
<reference evidence="2 3" key="1">
    <citation type="submission" date="2016-02" db="EMBL/GenBank/DDBJ databases">
        <title>Genome analysis of coral dinoflagellate symbionts highlights evolutionary adaptations to a symbiotic lifestyle.</title>
        <authorList>
            <person name="Aranda M."/>
            <person name="Li Y."/>
            <person name="Liew Y.J."/>
            <person name="Baumgarten S."/>
            <person name="Simakov O."/>
            <person name="Wilson M."/>
            <person name="Piel J."/>
            <person name="Ashoor H."/>
            <person name="Bougouffa S."/>
            <person name="Bajic V.B."/>
            <person name="Ryu T."/>
            <person name="Ravasi T."/>
            <person name="Bayer T."/>
            <person name="Micklem G."/>
            <person name="Kim H."/>
            <person name="Bhak J."/>
            <person name="Lajeunesse T.C."/>
            <person name="Voolstra C.R."/>
        </authorList>
    </citation>
    <scope>NUCLEOTIDE SEQUENCE [LARGE SCALE GENOMIC DNA]</scope>
    <source>
        <strain evidence="2 3">CCMP2467</strain>
    </source>
</reference>
<protein>
    <submittedName>
        <fullName evidence="2">Uncharacterized protein</fullName>
    </submittedName>
</protein>
<evidence type="ECO:0000313" key="2">
    <source>
        <dbReference type="EMBL" id="OLP81793.1"/>
    </source>
</evidence>
<evidence type="ECO:0000256" key="1">
    <source>
        <dbReference type="SAM" id="MobiDB-lite"/>
    </source>
</evidence>
<feature type="region of interest" description="Disordered" evidence="1">
    <location>
        <begin position="256"/>
        <end position="279"/>
    </location>
</feature>
<keyword evidence="3" id="KW-1185">Reference proteome</keyword>
<dbReference type="EMBL" id="LSRX01001250">
    <property type="protein sequence ID" value="OLP81793.1"/>
    <property type="molecule type" value="Genomic_DNA"/>
</dbReference>
<proteinExistence type="predicted"/>
<accession>A0A1Q9CFT6</accession>
<dbReference type="AlphaFoldDB" id="A0A1Q9CFT6"/>
<feature type="region of interest" description="Disordered" evidence="1">
    <location>
        <begin position="84"/>
        <end position="106"/>
    </location>
</feature>
<gene>
    <name evidence="2" type="ORF">AK812_SmicGene37630</name>
</gene>
<feature type="compositionally biased region" description="Polar residues" evidence="1">
    <location>
        <begin position="259"/>
        <end position="272"/>
    </location>
</feature>
<organism evidence="2 3">
    <name type="scientific">Symbiodinium microadriaticum</name>
    <name type="common">Dinoflagellate</name>
    <name type="synonym">Zooxanthella microadriatica</name>
    <dbReference type="NCBI Taxonomy" id="2951"/>
    <lineage>
        <taxon>Eukaryota</taxon>
        <taxon>Sar</taxon>
        <taxon>Alveolata</taxon>
        <taxon>Dinophyceae</taxon>
        <taxon>Suessiales</taxon>
        <taxon>Symbiodiniaceae</taxon>
        <taxon>Symbiodinium</taxon>
    </lineage>
</organism>
<comment type="caution">
    <text evidence="2">The sequence shown here is derived from an EMBL/GenBank/DDBJ whole genome shotgun (WGS) entry which is preliminary data.</text>
</comment>
<name>A0A1Q9CFT6_SYMMI</name>
<evidence type="ECO:0000313" key="3">
    <source>
        <dbReference type="Proteomes" id="UP000186817"/>
    </source>
</evidence>
<sequence>MYTYMYMFTYMHLNLHCGRDGRLHSEYSRIRSSMLAYARVRSSMLEYARVCSSMPEHARVRWSMLEYIRVFFCGYADRPGGDHLGSRGGPSAPRAREESARLGASGASERRQRLAMELWDSLYCDWRCDWRVFKPDGDQLAKAGPQQSDRCMELYALQWVADGSNQPHSGLFGVCIGEAANPGPGAASATASRGREQMTQDALQTIIQLLLSMITVLAGENPAIKSQLAGIQTLMKNMTGGFADEVEPPVRRVSFDDTAGQSGNDGFQTVSRTKLLGPA</sequence>